<dbReference type="OrthoDB" id="26681at2759"/>
<name>A0A6A4KDE7_APOLU</name>
<dbReference type="PROSITE" id="PS51783">
    <property type="entry name" value="PH_BEACH"/>
    <property type="match status" value="1"/>
</dbReference>
<dbReference type="InterPro" id="IPR011993">
    <property type="entry name" value="PH-like_dom_sf"/>
</dbReference>
<evidence type="ECO:0000313" key="3">
    <source>
        <dbReference type="EMBL" id="KAF6214157.1"/>
    </source>
</evidence>
<dbReference type="SUPFAM" id="SSF50978">
    <property type="entry name" value="WD40 repeat-like"/>
    <property type="match status" value="1"/>
</dbReference>
<comment type="caution">
    <text evidence="3">The sequence shown here is derived from an EMBL/GenBank/DDBJ whole genome shotgun (WGS) entry which is preliminary data.</text>
</comment>
<keyword evidence="4" id="KW-1185">Reference proteome</keyword>
<dbReference type="InterPro" id="IPR036372">
    <property type="entry name" value="BEACH_dom_sf"/>
</dbReference>
<dbReference type="CDD" id="cd06071">
    <property type="entry name" value="Beach"/>
    <property type="match status" value="1"/>
</dbReference>
<dbReference type="InterPro" id="IPR023362">
    <property type="entry name" value="PH-BEACH_dom"/>
</dbReference>
<dbReference type="CDD" id="cd00200">
    <property type="entry name" value="WD40"/>
    <property type="match status" value="1"/>
</dbReference>
<dbReference type="InterPro" id="IPR050865">
    <property type="entry name" value="BEACH_Domain"/>
</dbReference>
<sequence length="898" mass="101723">MDKHRFSLLLLEPGEIYFEDFSVHLQVIDEESSEACGSSALPSVIGRLKVCSKSIVFDPQDHHRAIIKILLKECTEIDRYQDQANETSTPHRPGYLTIVQGYVPDFQAGNESNTNVLQVVCKQHAEIFESNVLAPYRFKNVKRTFLFSLNYAHIKDCLPLVSQLYRASTLPAAEQNQMVAAIERSRQNLVKFDPLWLHDLDEKIVIETTGHKVTPLVMNHGRIVLSTTTLYYQPFNKIEPYHILKISLPDIKHITKRRFLLQHVGLEISYKDTHLYLSLKTRSDRDTLCQCLLDQPCLKLSEPEQEIMTLQWQNGAISNYDYLLYLNSQADRTFNDLTQYPVFPWVISDYTSPQLDLNNPRTFRDLSKPIGALNLERFQKLKERYDEMPPPQFLYGSHYSAPGFVLFYLVRKYPHYMLCLQNGRFDHPDRMFNSVADVWRNVQTNMSDFKELVPEFYDVVSEGDFLENSKGIQFGYRHDGSKVNNVTLPPWADDRCDFVKKLREGLESPQVSANLHNWIDLIFGNKQRGDEAAKANNVFYYLCYEGSVNLEGIKDWNERHAKEVQIMEFGQVPKQIFTHPHPRRMTGPPPALSSLDVTWRGIENLAVSAELPCHKSAVTSLCLSPDGRLVASVSYDCTLKIHNTVSATRERSVSLSSLPLTAVMMLHEGATVLAASMDSTLIVYDVECGRIVESVRGHEDAVSCLAWIAPSLLLTGSWDCCVRVWRLRKPLTAIKPASDLIAQLDHDARITALATNRLYTLLATGTAEGDVFLWSLKSFSIVKNLPGHKESVNGIDFSPDGTRLVTCSDDRTLKVFDLCTGTIVFSKCLVQKLKCLVWDGKTLLVGGAQGNIYLWDLVNVNLVKEFQAHTGAVLCICASDDGGVVITGGEDKKVKIWR</sequence>
<dbReference type="SUPFAM" id="SSF81837">
    <property type="entry name" value="BEACH domain"/>
    <property type="match status" value="1"/>
</dbReference>
<dbReference type="InterPro" id="IPR057496">
    <property type="entry name" value="FAN-like_PH"/>
</dbReference>
<dbReference type="InterPro" id="IPR036322">
    <property type="entry name" value="WD40_repeat_dom_sf"/>
</dbReference>
<evidence type="ECO:0008006" key="5">
    <source>
        <dbReference type="Google" id="ProtNLM"/>
    </source>
</evidence>
<organism evidence="3 4">
    <name type="scientific">Apolygus lucorum</name>
    <name type="common">Small green plant bug</name>
    <name type="synonym">Lygocoris lucorum</name>
    <dbReference type="NCBI Taxonomy" id="248454"/>
    <lineage>
        <taxon>Eukaryota</taxon>
        <taxon>Metazoa</taxon>
        <taxon>Ecdysozoa</taxon>
        <taxon>Arthropoda</taxon>
        <taxon>Hexapoda</taxon>
        <taxon>Insecta</taxon>
        <taxon>Pterygota</taxon>
        <taxon>Neoptera</taxon>
        <taxon>Paraneoptera</taxon>
        <taxon>Hemiptera</taxon>
        <taxon>Heteroptera</taxon>
        <taxon>Panheteroptera</taxon>
        <taxon>Cimicomorpha</taxon>
        <taxon>Miridae</taxon>
        <taxon>Mirini</taxon>
        <taxon>Apolygus</taxon>
    </lineage>
</organism>
<keyword evidence="1" id="KW-0853">WD repeat</keyword>
<dbReference type="Pfam" id="PF02138">
    <property type="entry name" value="Beach"/>
    <property type="match status" value="1"/>
</dbReference>
<dbReference type="Gene3D" id="1.10.1540.10">
    <property type="entry name" value="BEACH domain"/>
    <property type="match status" value="1"/>
</dbReference>
<dbReference type="PROSITE" id="PS50197">
    <property type="entry name" value="BEACH"/>
    <property type="match status" value="1"/>
</dbReference>
<dbReference type="InterPro" id="IPR001680">
    <property type="entry name" value="WD40_rpt"/>
</dbReference>
<gene>
    <name evidence="3" type="ORF">GE061_008896</name>
</gene>
<dbReference type="Gene3D" id="2.130.10.10">
    <property type="entry name" value="YVTN repeat-like/Quinoprotein amine dehydrogenase"/>
    <property type="match status" value="2"/>
</dbReference>
<dbReference type="PANTHER" id="PTHR13743:SF123">
    <property type="entry name" value="PROTEIN FAN"/>
    <property type="match status" value="1"/>
</dbReference>
<dbReference type="Pfam" id="PF25400">
    <property type="entry name" value="PH_FAN"/>
    <property type="match status" value="1"/>
</dbReference>
<dbReference type="SUPFAM" id="SSF50729">
    <property type="entry name" value="PH domain-like"/>
    <property type="match status" value="1"/>
</dbReference>
<reference evidence="3" key="1">
    <citation type="journal article" date="2021" name="Mol. Ecol. Resour.">
        <title>Apolygus lucorum genome provides insights into omnivorousness and mesophyll feeding.</title>
        <authorList>
            <person name="Liu Y."/>
            <person name="Liu H."/>
            <person name="Wang H."/>
            <person name="Huang T."/>
            <person name="Liu B."/>
            <person name="Yang B."/>
            <person name="Yin L."/>
            <person name="Li B."/>
            <person name="Zhang Y."/>
            <person name="Zhang S."/>
            <person name="Jiang F."/>
            <person name="Zhang X."/>
            <person name="Ren Y."/>
            <person name="Wang B."/>
            <person name="Wang S."/>
            <person name="Lu Y."/>
            <person name="Wu K."/>
            <person name="Fan W."/>
            <person name="Wang G."/>
        </authorList>
    </citation>
    <scope>NUCLEOTIDE SEQUENCE</scope>
    <source>
        <strain evidence="3">12Hb</strain>
    </source>
</reference>
<dbReference type="PROSITE" id="PS50082">
    <property type="entry name" value="WD_REPEATS_2"/>
    <property type="match status" value="5"/>
</dbReference>
<dbReference type="Proteomes" id="UP000466442">
    <property type="component" value="Unassembled WGS sequence"/>
</dbReference>
<dbReference type="PANTHER" id="PTHR13743">
    <property type="entry name" value="BEIGE/BEACH-RELATED"/>
    <property type="match status" value="1"/>
</dbReference>
<keyword evidence="2" id="KW-0677">Repeat</keyword>
<proteinExistence type="predicted"/>
<evidence type="ECO:0000256" key="2">
    <source>
        <dbReference type="ARBA" id="ARBA00022737"/>
    </source>
</evidence>
<dbReference type="AlphaFoldDB" id="A0A6A4KDE7"/>
<dbReference type="Gene3D" id="2.30.29.30">
    <property type="entry name" value="Pleckstrin-homology domain (PH domain)/Phosphotyrosine-binding domain (PTB)"/>
    <property type="match status" value="1"/>
</dbReference>
<dbReference type="InterPro" id="IPR015943">
    <property type="entry name" value="WD40/YVTN_repeat-like_dom_sf"/>
</dbReference>
<dbReference type="SMART" id="SM00320">
    <property type="entry name" value="WD40"/>
    <property type="match status" value="7"/>
</dbReference>
<dbReference type="SMART" id="SM01026">
    <property type="entry name" value="Beach"/>
    <property type="match status" value="1"/>
</dbReference>
<dbReference type="Pfam" id="PF00400">
    <property type="entry name" value="WD40"/>
    <property type="match status" value="4"/>
</dbReference>
<protein>
    <recommendedName>
        <fullName evidence="5">WD repeat-containing protein 55 homolog</fullName>
    </recommendedName>
</protein>
<dbReference type="EMBL" id="WIXP02000002">
    <property type="protein sequence ID" value="KAF6214157.1"/>
    <property type="molecule type" value="Genomic_DNA"/>
</dbReference>
<evidence type="ECO:0000313" key="4">
    <source>
        <dbReference type="Proteomes" id="UP000466442"/>
    </source>
</evidence>
<dbReference type="InterPro" id="IPR000409">
    <property type="entry name" value="BEACH_dom"/>
</dbReference>
<accession>A0A6A4KDE7</accession>
<dbReference type="FunFam" id="1.10.1540.10:FF:000001">
    <property type="entry name" value="neurobeachin isoform X1"/>
    <property type="match status" value="1"/>
</dbReference>
<dbReference type="PROSITE" id="PS50294">
    <property type="entry name" value="WD_REPEATS_REGION"/>
    <property type="match status" value="3"/>
</dbReference>
<evidence type="ECO:0000256" key="1">
    <source>
        <dbReference type="ARBA" id="ARBA00022574"/>
    </source>
</evidence>